<feature type="chain" id="PRO_5045128927" evidence="1">
    <location>
        <begin position="19"/>
        <end position="415"/>
    </location>
</feature>
<dbReference type="EMBL" id="JAHWDQ010000005">
    <property type="protein sequence ID" value="MBW2942309.1"/>
    <property type="molecule type" value="Genomic_DNA"/>
</dbReference>
<comment type="caution">
    <text evidence="3">The sequence shown here is derived from an EMBL/GenBank/DDBJ whole genome shotgun (WGS) entry which is preliminary data.</text>
</comment>
<dbReference type="Proteomes" id="UP001166291">
    <property type="component" value="Unassembled WGS sequence"/>
</dbReference>
<protein>
    <submittedName>
        <fullName evidence="3">Alginate export family protein</fullName>
    </submittedName>
</protein>
<evidence type="ECO:0000256" key="1">
    <source>
        <dbReference type="SAM" id="SignalP"/>
    </source>
</evidence>
<gene>
    <name evidence="3" type="ORF">KXJ70_16050</name>
</gene>
<evidence type="ECO:0000259" key="2">
    <source>
        <dbReference type="Pfam" id="PF13372"/>
    </source>
</evidence>
<sequence>MKINSLPTVVLASCVACAAQTSFTAESISEAFTKGEAHLNLRMRYESVTEDTSAGDNTGSAVTLRSRLNFKTDGYQGFYGFVEMDDVSNFTGSANDSVNGKTAEPLIADPVGTEVNQVFLGYKNWDTEFKYGRQRLTLDNHRFVGHVAWRQNEQTYDGFTIANSSVDKLKLNYAHISNVNRIFGESSPVGDTKMDTHLFNANYTFAAGSLTGYAYLLESDDNFAGFKRMDTDTYGVRWQGKTGIVAYNLEYASQDSAGDNPADYSADYMLAEANISVAPLVIGVGYETLSADDEGFFITPLATLFKFQGWTDNFLNKGLGNISEGINDAYLTVSGVAYGMSWQIAYHDFSSDQDNASGDSDLGSEFGGFIAKSWGAYSAELRYANYSAGDSTPFNGGGLTLVDTQKLWLTFNLNF</sequence>
<feature type="signal peptide" evidence="1">
    <location>
        <begin position="1"/>
        <end position="18"/>
    </location>
</feature>
<keyword evidence="4" id="KW-1185">Reference proteome</keyword>
<dbReference type="Pfam" id="PF13372">
    <property type="entry name" value="Alginate_exp"/>
    <property type="match status" value="1"/>
</dbReference>
<organism evidence="3 4">
    <name type="scientific">Zhongshania aquimaris</name>
    <dbReference type="NCBI Taxonomy" id="2857107"/>
    <lineage>
        <taxon>Bacteria</taxon>
        <taxon>Pseudomonadati</taxon>
        <taxon>Pseudomonadota</taxon>
        <taxon>Gammaproteobacteria</taxon>
        <taxon>Cellvibrionales</taxon>
        <taxon>Spongiibacteraceae</taxon>
        <taxon>Zhongshania</taxon>
    </lineage>
</organism>
<dbReference type="RefSeq" id="WP_219044557.1">
    <property type="nucleotide sequence ID" value="NZ_JAHWDQ010000005.1"/>
</dbReference>
<evidence type="ECO:0000313" key="4">
    <source>
        <dbReference type="Proteomes" id="UP001166291"/>
    </source>
</evidence>
<proteinExistence type="predicted"/>
<evidence type="ECO:0000313" key="3">
    <source>
        <dbReference type="EMBL" id="MBW2942309.1"/>
    </source>
</evidence>
<feature type="domain" description="Alginate export" evidence="2">
    <location>
        <begin position="39"/>
        <end position="254"/>
    </location>
</feature>
<accession>A0ABS6VVE4</accession>
<reference evidence="3" key="1">
    <citation type="submission" date="2021-07" db="EMBL/GenBank/DDBJ databases">
        <title>Zhongshania sp. CAU 1632 isolated from seawater.</title>
        <authorList>
            <person name="Kim W."/>
        </authorList>
    </citation>
    <scope>NUCLEOTIDE SEQUENCE</scope>
    <source>
        <strain evidence="3">CAU 1632</strain>
    </source>
</reference>
<keyword evidence="1" id="KW-0732">Signal</keyword>
<dbReference type="InterPro" id="IPR025388">
    <property type="entry name" value="Alginate_export_dom"/>
</dbReference>
<name>A0ABS6VVE4_9GAMM</name>